<dbReference type="Pfam" id="PF20461">
    <property type="entry name" value="DUF6714"/>
    <property type="match status" value="2"/>
</dbReference>
<gene>
    <name evidence="1" type="ORF">KS4_11820</name>
</gene>
<dbReference type="InterPro" id="IPR046560">
    <property type="entry name" value="DUF6714"/>
</dbReference>
<reference evidence="1 2" key="1">
    <citation type="submission" date="2019-02" db="EMBL/GenBank/DDBJ databases">
        <title>Deep-cultivation of Planctomycetes and their phenomic and genomic characterization uncovers novel biology.</title>
        <authorList>
            <person name="Wiegand S."/>
            <person name="Jogler M."/>
            <person name="Boedeker C."/>
            <person name="Pinto D."/>
            <person name="Vollmers J."/>
            <person name="Rivas-Marin E."/>
            <person name="Kohn T."/>
            <person name="Peeters S.H."/>
            <person name="Heuer A."/>
            <person name="Rast P."/>
            <person name="Oberbeckmann S."/>
            <person name="Bunk B."/>
            <person name="Jeske O."/>
            <person name="Meyerdierks A."/>
            <person name="Storesund J.E."/>
            <person name="Kallscheuer N."/>
            <person name="Luecker S."/>
            <person name="Lage O.M."/>
            <person name="Pohl T."/>
            <person name="Merkel B.J."/>
            <person name="Hornburger P."/>
            <person name="Mueller R.-W."/>
            <person name="Bruemmer F."/>
            <person name="Labrenz M."/>
            <person name="Spormann A.M."/>
            <person name="Op den Camp H."/>
            <person name="Overmann J."/>
            <person name="Amann R."/>
            <person name="Jetten M.S.M."/>
            <person name="Mascher T."/>
            <person name="Medema M.H."/>
            <person name="Devos D.P."/>
            <person name="Kaster A.-K."/>
            <person name="Ovreas L."/>
            <person name="Rohde M."/>
            <person name="Galperin M.Y."/>
            <person name="Jogler C."/>
        </authorList>
    </citation>
    <scope>NUCLEOTIDE SEQUENCE [LARGE SCALE GENOMIC DNA]</scope>
    <source>
        <strain evidence="1 2">KS4</strain>
    </source>
</reference>
<sequence>MNKIDTQWLIDQIRQEFKHILLGDGISLHQTDVVDDYLQDDEELMAKAKANDTDTRWWDVSIENIEKQNWGWPFFDIKGYRYYLPAFMTYYLKHAHRHDSDNAIDSMMYILDSDDYYQSYHATFNELQSRCIAMFLWQYCELNNWQDCDQAKNALVNYWDRFLSWCDNETDFQGDKEYGDGDTKNHKFAEPWLLKEIRAAFDKVRLEDGETIHQADTEGGVGLTKEQFKTLRKNDPEEFWWDIPLERFHAFSSIWSFLDPKGFRFYLPACMSAIITDPHRCIHEEWLIYALENISHYKQHPSFLTSDRVDILDDKQKRVVALFLWQYTLANNWQGDMQEEVSNALENYWFQFIQNEV</sequence>
<dbReference type="Proteomes" id="UP000317369">
    <property type="component" value="Chromosome"/>
</dbReference>
<organism evidence="1 2">
    <name type="scientific">Poriferisphaera corsica</name>
    <dbReference type="NCBI Taxonomy" id="2528020"/>
    <lineage>
        <taxon>Bacteria</taxon>
        <taxon>Pseudomonadati</taxon>
        <taxon>Planctomycetota</taxon>
        <taxon>Phycisphaerae</taxon>
        <taxon>Phycisphaerales</taxon>
        <taxon>Phycisphaeraceae</taxon>
        <taxon>Poriferisphaera</taxon>
    </lineage>
</organism>
<dbReference type="RefSeq" id="WP_145075781.1">
    <property type="nucleotide sequence ID" value="NZ_CP036425.1"/>
</dbReference>
<evidence type="ECO:0000313" key="1">
    <source>
        <dbReference type="EMBL" id="QDU33137.1"/>
    </source>
</evidence>
<keyword evidence="2" id="KW-1185">Reference proteome</keyword>
<proteinExistence type="predicted"/>
<dbReference type="OrthoDB" id="197790at2"/>
<dbReference type="AlphaFoldDB" id="A0A517YSC7"/>
<name>A0A517YSC7_9BACT</name>
<dbReference type="EMBL" id="CP036425">
    <property type="protein sequence ID" value="QDU33137.1"/>
    <property type="molecule type" value="Genomic_DNA"/>
</dbReference>
<accession>A0A517YSC7</accession>
<dbReference type="KEGG" id="pcor:KS4_11820"/>
<evidence type="ECO:0000313" key="2">
    <source>
        <dbReference type="Proteomes" id="UP000317369"/>
    </source>
</evidence>
<protein>
    <submittedName>
        <fullName evidence="1">Uncharacterized protein</fullName>
    </submittedName>
</protein>